<evidence type="ECO:0000256" key="3">
    <source>
        <dbReference type="PIRSR" id="PIRSR617939-1"/>
    </source>
</evidence>
<dbReference type="OrthoDB" id="2017317at2759"/>
<dbReference type="PANTHER" id="PTHR12935:SF0">
    <property type="entry name" value="GAMMA-GLUTAMYLCYCLOTRANSFERASE"/>
    <property type="match status" value="1"/>
</dbReference>
<keyword evidence="2" id="KW-0456">Lyase</keyword>
<evidence type="ECO:0000256" key="4">
    <source>
        <dbReference type="PIRSR" id="PIRSR617939-2"/>
    </source>
</evidence>
<feature type="compositionally biased region" description="Basic and acidic residues" evidence="5">
    <location>
        <begin position="136"/>
        <end position="152"/>
    </location>
</feature>
<evidence type="ECO:0000256" key="2">
    <source>
        <dbReference type="ARBA" id="ARBA00023239"/>
    </source>
</evidence>
<dbReference type="RefSeq" id="XP_033537397.1">
    <property type="nucleotide sequence ID" value="XM_033678798.1"/>
</dbReference>
<feature type="binding site" evidence="4">
    <location>
        <position position="264"/>
    </location>
    <ligand>
        <name>substrate</name>
    </ligand>
</feature>
<evidence type="ECO:0000256" key="5">
    <source>
        <dbReference type="SAM" id="MobiDB-lite"/>
    </source>
</evidence>
<organism evidence="7">
    <name type="scientific">Eremomyces bilateralis CBS 781.70</name>
    <dbReference type="NCBI Taxonomy" id="1392243"/>
    <lineage>
        <taxon>Eukaryota</taxon>
        <taxon>Fungi</taxon>
        <taxon>Dikarya</taxon>
        <taxon>Ascomycota</taxon>
        <taxon>Pezizomycotina</taxon>
        <taxon>Dothideomycetes</taxon>
        <taxon>Dothideomycetes incertae sedis</taxon>
        <taxon>Eremomycetales</taxon>
        <taxon>Eremomycetaceae</taxon>
        <taxon>Eremomyces</taxon>
    </lineage>
</organism>
<keyword evidence="6" id="KW-0812">Transmembrane</keyword>
<dbReference type="EC" id="4.3.2.9" evidence="1"/>
<evidence type="ECO:0000313" key="9">
    <source>
        <dbReference type="RefSeq" id="XP_033537397.1"/>
    </source>
</evidence>
<accession>A0A6G1GCY4</accession>
<dbReference type="AlphaFoldDB" id="A0A6G1GCY4"/>
<feature type="transmembrane region" description="Helical" evidence="6">
    <location>
        <begin position="300"/>
        <end position="319"/>
    </location>
</feature>
<dbReference type="GO" id="GO:0003839">
    <property type="term" value="F:gamma-glutamylcyclotransferase activity"/>
    <property type="evidence" value="ECO:0007669"/>
    <property type="project" value="UniProtKB-EC"/>
</dbReference>
<feature type="binding site" evidence="4">
    <location>
        <begin position="83"/>
        <end position="88"/>
    </location>
    <ligand>
        <name>substrate</name>
    </ligand>
</feature>
<name>A0A6G1GCY4_9PEZI</name>
<protein>
    <recommendedName>
        <fullName evidence="1">gamma-glutamylcyclotransferase</fullName>
        <ecNumber evidence="1">4.3.2.9</ecNumber>
    </recommendedName>
</protein>
<sequence length="371" mass="40432">MSNSRGIVVSQPSQTPIEETESQIGTFSIIQWIHTLLHRSNPSPPSFTPLSTTTPDRLSHSQAEQPIDLDSYDPSAQKDTVLYLAYGSNLCDAKFQGDRAIRPLSAVNVHVPSLKLAFDLPGLPYMEPCFANSNLRDPESDEKHPSEDKTDSDNSDENDGAGSALLPKDPPPNHRNTPWTKGLVGVVYEVTPSDYAHIIATEGGGGSYHDIVVPCFPIDANLPSLPTPTAPSFNAHTLYSPPLDPGAVGIPRPDPGYAQASARYLKMLADGGRERGLPGDYRRWLEGLEAYTVTTRRQRVGSVVVGVVWLPMIVLLFVLTRVCQGADGRSPGWLVGAQKAVFQAVWVSYDTIFKSVFGDGERTVHDGEKDW</sequence>
<evidence type="ECO:0000256" key="1">
    <source>
        <dbReference type="ARBA" id="ARBA00012346"/>
    </source>
</evidence>
<feature type="region of interest" description="Disordered" evidence="5">
    <location>
        <begin position="131"/>
        <end position="178"/>
    </location>
</feature>
<dbReference type="Proteomes" id="UP000504638">
    <property type="component" value="Unplaced"/>
</dbReference>
<dbReference type="GeneID" id="54419368"/>
<evidence type="ECO:0000313" key="7">
    <source>
        <dbReference type="EMBL" id="KAF1815766.1"/>
    </source>
</evidence>
<reference evidence="9" key="2">
    <citation type="submission" date="2020-04" db="EMBL/GenBank/DDBJ databases">
        <authorList>
            <consortium name="NCBI Genome Project"/>
        </authorList>
    </citation>
    <scope>NUCLEOTIDE SEQUENCE</scope>
    <source>
        <strain evidence="9">CBS 781.70</strain>
    </source>
</reference>
<feature type="active site" description="Proton acceptor" evidence="3">
    <location>
        <position position="202"/>
    </location>
</feature>
<keyword evidence="6" id="KW-0472">Membrane</keyword>
<feature type="region of interest" description="Disordered" evidence="5">
    <location>
        <begin position="43"/>
        <end position="73"/>
    </location>
</feature>
<dbReference type="InterPro" id="IPR017939">
    <property type="entry name" value="G-Glutamylcylcotransferase"/>
</dbReference>
<evidence type="ECO:0000256" key="6">
    <source>
        <dbReference type="SAM" id="Phobius"/>
    </source>
</evidence>
<dbReference type="PANTHER" id="PTHR12935">
    <property type="entry name" value="GAMMA-GLUTAMYLCYCLOTRANSFERASE"/>
    <property type="match status" value="1"/>
</dbReference>
<keyword evidence="8" id="KW-1185">Reference proteome</keyword>
<reference evidence="7 9" key="1">
    <citation type="submission" date="2020-01" db="EMBL/GenBank/DDBJ databases">
        <authorList>
            <consortium name="DOE Joint Genome Institute"/>
            <person name="Haridas S."/>
            <person name="Albert R."/>
            <person name="Binder M."/>
            <person name="Bloem J."/>
            <person name="Labutti K."/>
            <person name="Salamov A."/>
            <person name="Andreopoulos B."/>
            <person name="Baker S.E."/>
            <person name="Barry K."/>
            <person name="Bills G."/>
            <person name="Bluhm B.H."/>
            <person name="Cannon C."/>
            <person name="Castanera R."/>
            <person name="Culley D.E."/>
            <person name="Daum C."/>
            <person name="Ezra D."/>
            <person name="Gonzalez J.B."/>
            <person name="Henrissat B."/>
            <person name="Kuo A."/>
            <person name="Liang C."/>
            <person name="Lipzen A."/>
            <person name="Lutzoni F."/>
            <person name="Magnuson J."/>
            <person name="Mondo S."/>
            <person name="Nolan M."/>
            <person name="Ohm R."/>
            <person name="Pangilinan J."/>
            <person name="Park H.-J."/>
            <person name="Ramirez L."/>
            <person name="Alfaro M."/>
            <person name="Sun H."/>
            <person name="Tritt A."/>
            <person name="Yoshinaga Y."/>
            <person name="Zwiers L.-H."/>
            <person name="Turgeon B.G."/>
            <person name="Goodwin S.B."/>
            <person name="Spatafora J.W."/>
            <person name="Crous P.W."/>
            <person name="Grigoriev I.V."/>
        </authorList>
    </citation>
    <scope>NUCLEOTIDE SEQUENCE</scope>
    <source>
        <strain evidence="7 9">CBS 781.70</strain>
    </source>
</reference>
<proteinExistence type="predicted"/>
<dbReference type="EMBL" id="ML975151">
    <property type="protein sequence ID" value="KAF1815766.1"/>
    <property type="molecule type" value="Genomic_DNA"/>
</dbReference>
<dbReference type="Gene3D" id="3.10.490.10">
    <property type="entry name" value="Gamma-glutamyl cyclotransferase-like"/>
    <property type="match status" value="1"/>
</dbReference>
<gene>
    <name evidence="7 9" type="ORF">P152DRAFT_455482</name>
</gene>
<reference evidence="9" key="3">
    <citation type="submission" date="2025-04" db="UniProtKB">
        <authorList>
            <consortium name="RefSeq"/>
        </authorList>
    </citation>
    <scope>IDENTIFICATION</scope>
    <source>
        <strain evidence="9">CBS 781.70</strain>
    </source>
</reference>
<keyword evidence="6" id="KW-1133">Transmembrane helix</keyword>
<evidence type="ECO:0000313" key="8">
    <source>
        <dbReference type="Proteomes" id="UP000504638"/>
    </source>
</evidence>